<organism evidence="2 3">
    <name type="scientific">Solilutibacter silvestris</name>
    <dbReference type="NCBI Taxonomy" id="1645665"/>
    <lineage>
        <taxon>Bacteria</taxon>
        <taxon>Pseudomonadati</taxon>
        <taxon>Pseudomonadota</taxon>
        <taxon>Gammaproteobacteria</taxon>
        <taxon>Lysobacterales</taxon>
        <taxon>Lysobacteraceae</taxon>
        <taxon>Solilutibacter</taxon>
    </lineage>
</organism>
<proteinExistence type="predicted"/>
<sequence length="122" mass="12122">MHVSEDVMLDGRIVIPSGTPASGEVIDSQSGGAGGAPGKLSVSARSIQLGERVIALRSRLSAGNGVGKDRSNVSMAVSLAVGVFGLFVNGGSVTIPAGTPMSAKLAQDTPFASTDSPVTSQP</sequence>
<reference evidence="2 3" key="1">
    <citation type="submission" date="2017-08" db="EMBL/GenBank/DDBJ databases">
        <title>Lysobacter sylvestris genome.</title>
        <authorList>
            <person name="Zhang D.-C."/>
            <person name="Albuquerque L."/>
            <person name="Franca L."/>
            <person name="Froufe H.J.C."/>
            <person name="Barroso C."/>
            <person name="Egas C."/>
            <person name="Da Costa M."/>
            <person name="Margesin R."/>
        </authorList>
    </citation>
    <scope>NUCLEOTIDE SEQUENCE [LARGE SCALE GENOMIC DNA]</scope>
    <source>
        <strain evidence="2 3">AM20-91</strain>
    </source>
</reference>
<feature type="region of interest" description="Disordered" evidence="1">
    <location>
        <begin position="20"/>
        <end position="40"/>
    </location>
</feature>
<gene>
    <name evidence="2" type="ORF">Lysil_0079</name>
</gene>
<dbReference type="AlphaFoldDB" id="A0A2K1Q086"/>
<dbReference type="Proteomes" id="UP000236220">
    <property type="component" value="Unassembled WGS sequence"/>
</dbReference>
<keyword evidence="3" id="KW-1185">Reference proteome</keyword>
<accession>A0A2K1Q086</accession>
<evidence type="ECO:0000313" key="3">
    <source>
        <dbReference type="Proteomes" id="UP000236220"/>
    </source>
</evidence>
<dbReference type="EMBL" id="NPZB01000001">
    <property type="protein sequence ID" value="PNS08450.1"/>
    <property type="molecule type" value="Genomic_DNA"/>
</dbReference>
<comment type="caution">
    <text evidence="2">The sequence shown here is derived from an EMBL/GenBank/DDBJ whole genome shotgun (WGS) entry which is preliminary data.</text>
</comment>
<evidence type="ECO:0000256" key="1">
    <source>
        <dbReference type="SAM" id="MobiDB-lite"/>
    </source>
</evidence>
<evidence type="ECO:0000313" key="2">
    <source>
        <dbReference type="EMBL" id="PNS08450.1"/>
    </source>
</evidence>
<protein>
    <submittedName>
        <fullName evidence="2">Uncharacterized protein</fullName>
    </submittedName>
</protein>
<name>A0A2K1Q086_9GAMM</name>